<dbReference type="STRING" id="745531.A0A0C3NL13"/>
<dbReference type="SUPFAM" id="SSF90257">
    <property type="entry name" value="Myosin rod fragments"/>
    <property type="match status" value="2"/>
</dbReference>
<dbReference type="PROSITE" id="PS51844">
    <property type="entry name" value="SH3_LIKE"/>
    <property type="match status" value="1"/>
</dbReference>
<evidence type="ECO:0000256" key="2">
    <source>
        <dbReference type="ARBA" id="ARBA00022741"/>
    </source>
</evidence>
<dbReference type="InterPro" id="IPR002928">
    <property type="entry name" value="Myosin_tail"/>
</dbReference>
<dbReference type="SUPFAM" id="SSF50084">
    <property type="entry name" value="Myosin S1 fragment, N-terminal domain"/>
    <property type="match status" value="1"/>
</dbReference>
<dbReference type="Gene3D" id="3.30.70.1590">
    <property type="match status" value="1"/>
</dbReference>
<dbReference type="FunFam" id="3.40.850.10:FF:000101">
    <property type="entry name" value="Slow myosin heavy chain 2"/>
    <property type="match status" value="1"/>
</dbReference>
<dbReference type="Gene3D" id="2.30.30.360">
    <property type="entry name" value="Myosin S1 fragment, N-terminal"/>
    <property type="match status" value="1"/>
</dbReference>
<dbReference type="HOGENOM" id="CLU_000192_4_0_1"/>
<organism evidence="13 14">
    <name type="scientific">Phlebiopsis gigantea (strain 11061_1 CR5-6)</name>
    <name type="common">White-rot fungus</name>
    <name type="synonym">Peniophora gigantea</name>
    <dbReference type="NCBI Taxonomy" id="745531"/>
    <lineage>
        <taxon>Eukaryota</taxon>
        <taxon>Fungi</taxon>
        <taxon>Dikarya</taxon>
        <taxon>Basidiomycota</taxon>
        <taxon>Agaricomycotina</taxon>
        <taxon>Agaricomycetes</taxon>
        <taxon>Polyporales</taxon>
        <taxon>Phanerochaetaceae</taxon>
        <taxon>Phlebiopsis</taxon>
    </lineage>
</organism>
<feature type="coiled-coil region" evidence="9">
    <location>
        <begin position="1391"/>
        <end position="1597"/>
    </location>
</feature>
<dbReference type="EMBL" id="KN840535">
    <property type="protein sequence ID" value="KIP05719.1"/>
    <property type="molecule type" value="Genomic_DNA"/>
</dbReference>
<evidence type="ECO:0000259" key="12">
    <source>
        <dbReference type="PROSITE" id="PS51844"/>
    </source>
</evidence>
<dbReference type="InterPro" id="IPR036961">
    <property type="entry name" value="Kinesin_motor_dom_sf"/>
</dbReference>
<dbReference type="GO" id="GO:0016459">
    <property type="term" value="C:myosin complex"/>
    <property type="evidence" value="ECO:0007669"/>
    <property type="project" value="UniProtKB-KW"/>
</dbReference>
<dbReference type="Gene3D" id="1.20.58.530">
    <property type="match status" value="1"/>
</dbReference>
<dbReference type="Pfam" id="PF01576">
    <property type="entry name" value="Myosin_tail_1"/>
    <property type="match status" value="1"/>
</dbReference>
<dbReference type="Gene3D" id="3.40.850.10">
    <property type="entry name" value="Kinesin motor domain"/>
    <property type="match status" value="1"/>
</dbReference>
<evidence type="ECO:0000256" key="5">
    <source>
        <dbReference type="ARBA" id="ARBA00023123"/>
    </source>
</evidence>
<feature type="compositionally biased region" description="Basic and acidic residues" evidence="10">
    <location>
        <begin position="1677"/>
        <end position="1693"/>
    </location>
</feature>
<dbReference type="SUPFAM" id="SSF52540">
    <property type="entry name" value="P-loop containing nucleoside triphosphate hydrolases"/>
    <property type="match status" value="1"/>
</dbReference>
<keyword evidence="14" id="KW-1185">Reference proteome</keyword>
<dbReference type="InterPro" id="IPR004009">
    <property type="entry name" value="SH3_Myosin"/>
</dbReference>
<dbReference type="PRINTS" id="PR00193">
    <property type="entry name" value="MYOSINHEAVY"/>
</dbReference>
<dbReference type="Proteomes" id="UP000053257">
    <property type="component" value="Unassembled WGS sequence"/>
</dbReference>
<feature type="region of interest" description="Actin-binding" evidence="8">
    <location>
        <begin position="714"/>
        <end position="736"/>
    </location>
</feature>
<evidence type="ECO:0000256" key="8">
    <source>
        <dbReference type="PROSITE-ProRule" id="PRU00782"/>
    </source>
</evidence>
<feature type="coiled-coil region" evidence="9">
    <location>
        <begin position="902"/>
        <end position="1355"/>
    </location>
</feature>
<proteinExistence type="inferred from homology"/>
<keyword evidence="4 9" id="KW-0175">Coiled coil</keyword>
<dbReference type="GO" id="GO:0007015">
    <property type="term" value="P:actin filament organization"/>
    <property type="evidence" value="ECO:0007669"/>
    <property type="project" value="TreeGrafter"/>
</dbReference>
<dbReference type="GO" id="GO:0016020">
    <property type="term" value="C:membrane"/>
    <property type="evidence" value="ECO:0007669"/>
    <property type="project" value="TreeGrafter"/>
</dbReference>
<evidence type="ECO:0000256" key="3">
    <source>
        <dbReference type="ARBA" id="ARBA00022840"/>
    </source>
</evidence>
<feature type="domain" description="Myosin N-terminal SH3-like" evidence="12">
    <location>
        <begin position="23"/>
        <end position="73"/>
    </location>
</feature>
<dbReference type="Gene3D" id="4.10.270.10">
    <property type="entry name" value="Myosin, subunit A"/>
    <property type="match status" value="1"/>
</dbReference>
<dbReference type="SMART" id="SM00242">
    <property type="entry name" value="MYSc"/>
    <property type="match status" value="1"/>
</dbReference>
<keyword evidence="3 8" id="KW-0067">ATP-binding</keyword>
<feature type="compositionally biased region" description="Low complexity" evidence="10">
    <location>
        <begin position="2339"/>
        <end position="2351"/>
    </location>
</feature>
<evidence type="ECO:0000313" key="13">
    <source>
        <dbReference type="EMBL" id="KIP05719.1"/>
    </source>
</evidence>
<dbReference type="Pfam" id="PF00063">
    <property type="entry name" value="Myosin_head"/>
    <property type="match status" value="1"/>
</dbReference>
<dbReference type="OrthoDB" id="6108017at2759"/>
<dbReference type="Gene3D" id="1.20.120.720">
    <property type="entry name" value="Myosin VI head, motor domain, U50 subdomain"/>
    <property type="match status" value="1"/>
</dbReference>
<protein>
    <recommendedName>
        <fullName evidence="15">Nonmuscle myosin heavy chain b</fullName>
    </recommendedName>
</protein>
<feature type="coiled-coil region" evidence="9">
    <location>
        <begin position="1819"/>
        <end position="2335"/>
    </location>
</feature>
<accession>A0A0C3NL13</accession>
<dbReference type="GO" id="GO:0000146">
    <property type="term" value="F:microfilament motor activity"/>
    <property type="evidence" value="ECO:0007669"/>
    <property type="project" value="TreeGrafter"/>
</dbReference>
<dbReference type="PROSITE" id="PS50096">
    <property type="entry name" value="IQ"/>
    <property type="match status" value="1"/>
</dbReference>
<dbReference type="FunFam" id="1.10.10.820:FF:000001">
    <property type="entry name" value="Myosin heavy chain"/>
    <property type="match status" value="1"/>
</dbReference>
<evidence type="ECO:0000256" key="9">
    <source>
        <dbReference type="SAM" id="Coils"/>
    </source>
</evidence>
<evidence type="ECO:0000256" key="4">
    <source>
        <dbReference type="ARBA" id="ARBA00023054"/>
    </source>
</evidence>
<dbReference type="InterPro" id="IPR027417">
    <property type="entry name" value="P-loop_NTPase"/>
</dbReference>
<dbReference type="GO" id="GO:0051015">
    <property type="term" value="F:actin filament binding"/>
    <property type="evidence" value="ECO:0007669"/>
    <property type="project" value="InterPro"/>
</dbReference>
<sequence length="2357" mass="270351">MPAPRPSQSAEAARAAALQAEFNEKKWVWVPDDKDGYLAGWVVKEEEDMGNVVMAAGGEIRRLPLYALSKMNPPKFDRVDDIADLTFLNEASVVHNLRLRYGSGAIYTYSGLFLVAINPYQHLPLYSDAIVQQYRGKRRDENPPHIFAIAERAWVNMGEERENQSILITGESGAGKTESTKKVIQYLAAIATDTHAPGTPSHSQSPSLTHSNSFTSNMPSTGLPRNSSFRQNTGLGHTRTLSMSQSQSNIQLNSKGRLGLLERQILQANPILEAFGNAQTQRNNNSSRFGKFVRISFAPDGSIAGANVDWYLLEKSRVVVRSEAERSFHVFYQLLEGGGSLKDTLLLHGSVEDYEYLNRSRREVDGIDDLEEWSLLRTALDTVGFSPAEQLDLFRIVAAILHIGNISITATRADDAVMPDHSQAERVCHLLGIPVSEFTRAVLRPRVLAGREWVTQARTRQQAVEELAALCKTLYEKCFGMLVDRINRALDRPSSKSTFIGVLDIAGFEIFETNGYEQLLINYTNEKLQQFFNHHMFVLEQEEYAREGIEWDYVNFGLDLQPTIDLIETSGNAIGILSLLDEECIMPKATDLTFTNKLHALWASDSAVSEDEHPGKMKYEPTRFEQGFLVHHYAGRVEYRTDGWLEKNKDPLNDNLTRVLASSSEKYIASLFADYSDTPGLVSSQVNAFSTGARKRMTKKGAFRTVGQRHKEQLASLMGQLQLTQPHFVRCIVPNTLKKPGRIDVPLVLDQLRCNGVLEGIRIARLGYPNRLPFVEFRQRYEVLTPGVIPKGYMDGRKACLRMVDALELDKSMFKIGTSKIFFKAGVLAELEERRDALLFDIFSRLQAMARMWTARRQMKKVLNRAVAIRTIQRNARVYGELRDWPWWQLFTKVRPLLAATRNDEELRRKEMELALAKERSERDKQEREALESLKMRLEADKRKVEEDLEAERALALDKDSLLERSKKRESELEDEIAALQADLDTLDSQLDRALKLQKESEEKHKTLQQAFDQAAEHLVRLEAEQADWVKKEVELTEGLNEAEEDIDILTAEKEELQKEAEELKNLVAQREEDVVRIKERMDTAMSDLDGKLRAETHTRDTLREKADNMEREARLAKEQLSEMGRTATEYANMISKKEEDITRLTSELAKSKAERATLLNEITGLQGDLDTLTEELRAQQDDSKRGVEAHSRLQEELDELRSHLEAKTTEETRRIEVDKSKEMELSDLRSQVSSLSQDLSDARKQALEGQNKLKVELDTLLRDHRQLEQSHKSLLDKELSTQAKFKDAEFALSDAVKAKRALESDLQSVRSRQIDLESQLASALKERDALERKLSTAQSKYQDFEDVVLQLERDKAANDRQMEANRKQLESEVAKRKQLEHMLTTQKTEIVRLKDLNIKLDRELNKALNDLKAREWEVKQLEARQDKTIVEHVHVLEEAKRVTDRQLAEAQLELQKQAAYIRSLEKSKTRLTSEAEDLVREREREQAELRSKAKAIRTQEEKAVRALADVEAEKRAREAAELQARRLQNELQIAQAQAEDVSHQLATTQKAKDNLETELQRLADETESSNSLAKLQRQYESRINQLEQQLENAGMSTSAAVRIKEHVDRQHQEIRRLIMSGPKDEAFRSRLLRELQLADDELEREMLGRSQTLRPNSTGGTYNMANVTPKKNGVRVRKESQPEPPRTPDRHAQVNTQVNALKQEVQLLEIQMAASTRVRHHLENLLRDMTAELENSDGSKQSLEQYRARLSREKSKLKELLEDEAEARRAAEAAQLQDVQAMWKKFQNTLVEERESYGRLEESRKALFAQQRAAHIELEDQRRQVQELTLSKKQVQAELTDLKDRLEVEMMAKNEESNAKRQLQARLQELEISSSASTAIHSELKEAVETYKAKTDSYLQRLEEAEIAKAKAVRAEAFTRRALADAEKAHTEANADRQAIESRLKTAETRLHELEAKLEEEGRENSDMELLRQRLEEEMEDARKQYQQDLAERNFTADQTRNKYQTELAQLSEELQSQRDTMSRLREESRKIRSDYDELQLRYDDEVYNGGAWKKEKERLETKIQDLSKAYESSTAAQTEQQSQIVTLHSQVRELRSVLNDAEADRALLQKARRALQAELESIKLDHVDASKMSSETELQKLRLKKQDLERALEEQDDRVSMALERMKKAETYTAECQIELGKVRVENSELDKLNANLEKQVKELNVRIVDLETRSLNSPRPATTSKRLESRIEELTKQLNQTSKDTSRINRTADRSVRDAKFQFEEADRQRERLEQEVKQYEDKVQTLRHAMDELQTSENNLQLAKRRAEREAADYKQKSLNLEREVERLRARLDRPASALLGSPASSPRKGGNS</sequence>
<reference evidence="13 14" key="1">
    <citation type="journal article" date="2014" name="PLoS Genet.">
        <title>Analysis of the Phlebiopsis gigantea genome, transcriptome and secretome provides insight into its pioneer colonization strategies of wood.</title>
        <authorList>
            <person name="Hori C."/>
            <person name="Ishida T."/>
            <person name="Igarashi K."/>
            <person name="Samejima M."/>
            <person name="Suzuki H."/>
            <person name="Master E."/>
            <person name="Ferreira P."/>
            <person name="Ruiz-Duenas F.J."/>
            <person name="Held B."/>
            <person name="Canessa P."/>
            <person name="Larrondo L.F."/>
            <person name="Schmoll M."/>
            <person name="Druzhinina I.S."/>
            <person name="Kubicek C.P."/>
            <person name="Gaskell J.A."/>
            <person name="Kersten P."/>
            <person name="St John F."/>
            <person name="Glasner J."/>
            <person name="Sabat G."/>
            <person name="Splinter BonDurant S."/>
            <person name="Syed K."/>
            <person name="Yadav J."/>
            <person name="Mgbeahuruike A.C."/>
            <person name="Kovalchuk A."/>
            <person name="Asiegbu F.O."/>
            <person name="Lackner G."/>
            <person name="Hoffmeister D."/>
            <person name="Rencoret J."/>
            <person name="Gutierrez A."/>
            <person name="Sun H."/>
            <person name="Lindquist E."/>
            <person name="Barry K."/>
            <person name="Riley R."/>
            <person name="Grigoriev I.V."/>
            <person name="Henrissat B."/>
            <person name="Kues U."/>
            <person name="Berka R.M."/>
            <person name="Martinez A.T."/>
            <person name="Covert S.F."/>
            <person name="Blanchette R.A."/>
            <person name="Cullen D."/>
        </authorList>
    </citation>
    <scope>NUCLEOTIDE SEQUENCE [LARGE SCALE GENOMIC DNA]</scope>
    <source>
        <strain evidence="13 14">11061_1 CR5-6</strain>
    </source>
</reference>
<dbReference type="GO" id="GO:0005737">
    <property type="term" value="C:cytoplasm"/>
    <property type="evidence" value="ECO:0007669"/>
    <property type="project" value="TreeGrafter"/>
</dbReference>
<dbReference type="InterPro" id="IPR001609">
    <property type="entry name" value="Myosin_head_motor_dom-like"/>
</dbReference>
<dbReference type="Pfam" id="PF02736">
    <property type="entry name" value="Myosin_N"/>
    <property type="match status" value="1"/>
</dbReference>
<gene>
    <name evidence="13" type="ORF">PHLGIDRAFT_91733</name>
</gene>
<keyword evidence="7 8" id="KW-0009">Actin-binding</keyword>
<keyword evidence="5 8" id="KW-0518">Myosin</keyword>
<name>A0A0C3NL13_PHLG1</name>
<dbReference type="PANTHER" id="PTHR13140">
    <property type="entry name" value="MYOSIN"/>
    <property type="match status" value="1"/>
</dbReference>
<evidence type="ECO:0000256" key="1">
    <source>
        <dbReference type="ARBA" id="ARBA00008314"/>
    </source>
</evidence>
<evidence type="ECO:0000256" key="6">
    <source>
        <dbReference type="ARBA" id="ARBA00023175"/>
    </source>
</evidence>
<feature type="region of interest" description="Disordered" evidence="10">
    <location>
        <begin position="2335"/>
        <end position="2357"/>
    </location>
</feature>
<feature type="compositionally biased region" description="Polar residues" evidence="10">
    <location>
        <begin position="1651"/>
        <end position="1667"/>
    </location>
</feature>
<feature type="region of interest" description="Disordered" evidence="10">
    <location>
        <begin position="195"/>
        <end position="235"/>
    </location>
</feature>
<dbReference type="GO" id="GO:0005524">
    <property type="term" value="F:ATP binding"/>
    <property type="evidence" value="ECO:0007669"/>
    <property type="project" value="UniProtKB-UniRule"/>
</dbReference>
<feature type="domain" description="Myosin motor" evidence="11">
    <location>
        <begin position="77"/>
        <end position="836"/>
    </location>
</feature>
<dbReference type="InterPro" id="IPR008989">
    <property type="entry name" value="Myosin_S1_N"/>
</dbReference>
<dbReference type="CDD" id="cd01377">
    <property type="entry name" value="MYSc_class_II"/>
    <property type="match status" value="1"/>
</dbReference>
<dbReference type="Gene3D" id="1.10.10.820">
    <property type="match status" value="1"/>
</dbReference>
<evidence type="ECO:0000256" key="7">
    <source>
        <dbReference type="ARBA" id="ARBA00023203"/>
    </source>
</evidence>
<dbReference type="PANTHER" id="PTHR13140:SF857">
    <property type="entry name" value="MYOSIN-11"/>
    <property type="match status" value="1"/>
</dbReference>
<dbReference type="PROSITE" id="PS51456">
    <property type="entry name" value="MYOSIN_MOTOR"/>
    <property type="match status" value="1"/>
</dbReference>
<evidence type="ECO:0000259" key="11">
    <source>
        <dbReference type="PROSITE" id="PS51456"/>
    </source>
</evidence>
<feature type="compositionally biased region" description="Polar residues" evidence="10">
    <location>
        <begin position="200"/>
        <end position="235"/>
    </location>
</feature>
<keyword evidence="6 8" id="KW-0505">Motor protein</keyword>
<evidence type="ECO:0008006" key="15">
    <source>
        <dbReference type="Google" id="ProtNLM"/>
    </source>
</evidence>
<keyword evidence="2 8" id="KW-0547">Nucleotide-binding</keyword>
<comment type="similarity">
    <text evidence="1 8">Belongs to the TRAFAC class myosin-kinesin ATPase superfamily. Myosin family.</text>
</comment>
<feature type="region of interest" description="Disordered" evidence="10">
    <location>
        <begin position="1651"/>
        <end position="1693"/>
    </location>
</feature>
<evidence type="ECO:0000256" key="10">
    <source>
        <dbReference type="SAM" id="MobiDB-lite"/>
    </source>
</evidence>
<evidence type="ECO:0000313" key="14">
    <source>
        <dbReference type="Proteomes" id="UP000053257"/>
    </source>
</evidence>
<feature type="binding site" evidence="8">
    <location>
        <begin position="170"/>
        <end position="177"/>
    </location>
    <ligand>
        <name>ATP</name>
        <dbReference type="ChEBI" id="CHEBI:30616"/>
    </ligand>
</feature>